<dbReference type="PIRSF" id="PIRSF016578">
    <property type="entry name" value="HsaA"/>
    <property type="match status" value="1"/>
</dbReference>
<evidence type="ECO:0000256" key="2">
    <source>
        <dbReference type="ARBA" id="ARBA00049661"/>
    </source>
</evidence>
<name>K4NYG5_9PSEU</name>
<dbReference type="InterPro" id="IPR036250">
    <property type="entry name" value="AcylCo_DH-like_C"/>
</dbReference>
<feature type="domain" description="Acyl-CoA dehydrogenase/oxidase N-terminal" evidence="3">
    <location>
        <begin position="25"/>
        <end position="95"/>
    </location>
</feature>
<dbReference type="Gene3D" id="1.10.540.10">
    <property type="entry name" value="Acyl-CoA dehydrogenase/oxidase, N-terminal domain"/>
    <property type="match status" value="1"/>
</dbReference>
<dbReference type="Gene3D" id="2.40.110.10">
    <property type="entry name" value="Butyryl-CoA Dehydrogenase, subunit A, domain 2"/>
    <property type="match status" value="1"/>
</dbReference>
<evidence type="ECO:0000256" key="1">
    <source>
        <dbReference type="ARBA" id="ARBA00023002"/>
    </source>
</evidence>
<dbReference type="PANTHER" id="PTHR48083">
    <property type="entry name" value="MEDIUM-CHAIN SPECIFIC ACYL-COA DEHYDROGENASE, MITOCHONDRIAL-RELATED"/>
    <property type="match status" value="1"/>
</dbReference>
<dbReference type="InterPro" id="IPR009100">
    <property type="entry name" value="AcylCoA_DH/oxidase_NM_dom_sf"/>
</dbReference>
<evidence type="ECO:0000259" key="3">
    <source>
        <dbReference type="Pfam" id="PF02771"/>
    </source>
</evidence>
<proteinExistence type="inferred from homology"/>
<dbReference type="InterPro" id="IPR046373">
    <property type="entry name" value="Acyl-CoA_Oxase/DH_mid-dom_sf"/>
</dbReference>
<reference evidence="5" key="1">
    <citation type="journal article" date="2013" name="Proc. Natl. Acad. Sci. U.S.A.">
        <title>A new member of the 4-methylideneimidazole-5-one-containing aminomutase family from the enediyne kedarcidin biosynthetic pathway.</title>
        <authorList>
            <person name="Huang S.X."/>
            <person name="Lohman J.R."/>
            <person name="Huang T."/>
            <person name="Shen B."/>
        </authorList>
    </citation>
    <scope>NUCLEOTIDE SEQUENCE</scope>
    <source>
        <strain evidence="5">ATCC 53650</strain>
    </source>
</reference>
<evidence type="ECO:0000313" key="5">
    <source>
        <dbReference type="EMBL" id="AFV52148.1"/>
    </source>
</evidence>
<dbReference type="Pfam" id="PF02771">
    <property type="entry name" value="Acyl-CoA_dh_N"/>
    <property type="match status" value="1"/>
</dbReference>
<dbReference type="InterPro" id="IPR050741">
    <property type="entry name" value="Acyl-CoA_dehydrogenase"/>
</dbReference>
<keyword evidence="1" id="KW-0560">Oxidoreductase</keyword>
<dbReference type="InterPro" id="IPR037069">
    <property type="entry name" value="AcylCoA_DH/ox_N_sf"/>
</dbReference>
<dbReference type="GO" id="GO:0050660">
    <property type="term" value="F:flavin adenine dinucleotide binding"/>
    <property type="evidence" value="ECO:0007669"/>
    <property type="project" value="InterPro"/>
</dbReference>
<dbReference type="GO" id="GO:0016712">
    <property type="term" value="F:oxidoreductase activity, acting on paired donors, with incorporation or reduction of molecular oxygen, reduced flavin or flavoprotein as one donor, and incorporation of one atom of oxygen"/>
    <property type="evidence" value="ECO:0007669"/>
    <property type="project" value="TreeGrafter"/>
</dbReference>
<dbReference type="InterPro" id="IPR013786">
    <property type="entry name" value="AcylCoA_DH/ox_N"/>
</dbReference>
<dbReference type="PANTHER" id="PTHR48083:SF19">
    <property type="entry name" value="FLAVIN-DEPENDENT MONOOXYGENASE, OXYGENASE SUBUNIT HSAA"/>
    <property type="match status" value="1"/>
</dbReference>
<dbReference type="GO" id="GO:0005737">
    <property type="term" value="C:cytoplasm"/>
    <property type="evidence" value="ECO:0007669"/>
    <property type="project" value="TreeGrafter"/>
</dbReference>
<dbReference type="GO" id="GO:0003995">
    <property type="term" value="F:acyl-CoA dehydrogenase activity"/>
    <property type="evidence" value="ECO:0007669"/>
    <property type="project" value="TreeGrafter"/>
</dbReference>
<dbReference type="InterPro" id="IPR013107">
    <property type="entry name" value="Acyl-CoA_DH_C"/>
</dbReference>
<dbReference type="EMBL" id="JX679499">
    <property type="protein sequence ID" value="AFV52148.1"/>
    <property type="molecule type" value="Genomic_DNA"/>
</dbReference>
<dbReference type="AlphaFoldDB" id="K4NYG5"/>
<sequence length="390" mass="42045">MSTTDIPSREELVRRAADLAPLLRKHSAWSEENRRLHDETVEALAAAGFFKLRTPVRHGGYEVDTRTLVDVTAELARGDGSVGWTAAVHTIPTWMACQFPAHVQEEVFAEEDVRLCGTLSPSAMATPADGGAIVNGKWGFISGAHHSQWQEIIAIMVGHEGEPYPIVALVPMSDLLVVDDWRTSGLCGTGSVSTVAKDLFVPAERILPLPAVLSGGGADADAAIYRPPLLPVASASSVGVALGMAVAARETFLKRLPDRKITYTSYERQADAPLTHFQVAEAAVKTDQARFHAHRLADLVDTKASAGEPWTLEERAVARADLGVVCRLAKEAVDVLATASGGSSIYRDIPIQRITRDVHAINQHALMHPDTNAELYGRVLCGLEPNTLYI</sequence>
<dbReference type="Gene3D" id="1.20.140.10">
    <property type="entry name" value="Butyryl-CoA Dehydrogenase, subunit A, domain 3"/>
    <property type="match status" value="1"/>
</dbReference>
<dbReference type="Pfam" id="PF08028">
    <property type="entry name" value="Acyl-CoA_dh_2"/>
    <property type="match status" value="1"/>
</dbReference>
<protein>
    <submittedName>
        <fullName evidence="5">Putative enoyl reductase</fullName>
    </submittedName>
</protein>
<dbReference type="SUPFAM" id="SSF56645">
    <property type="entry name" value="Acyl-CoA dehydrogenase NM domain-like"/>
    <property type="match status" value="1"/>
</dbReference>
<organism evidence="5">
    <name type="scientific">Streptoalloteichus sp. ATCC 53650</name>
    <dbReference type="NCBI Taxonomy" id="756733"/>
    <lineage>
        <taxon>Bacteria</taxon>
        <taxon>Bacillati</taxon>
        <taxon>Actinomycetota</taxon>
        <taxon>Actinomycetes</taxon>
        <taxon>Pseudonocardiales</taxon>
        <taxon>Pseudonocardiaceae</taxon>
        <taxon>Streptoalloteichus</taxon>
    </lineage>
</organism>
<accession>K4NYG5</accession>
<dbReference type="SUPFAM" id="SSF47203">
    <property type="entry name" value="Acyl-CoA dehydrogenase C-terminal domain-like"/>
    <property type="match status" value="1"/>
</dbReference>
<dbReference type="GO" id="GO:0033539">
    <property type="term" value="P:fatty acid beta-oxidation using acyl-CoA dehydrogenase"/>
    <property type="evidence" value="ECO:0007669"/>
    <property type="project" value="TreeGrafter"/>
</dbReference>
<evidence type="ECO:0000259" key="4">
    <source>
        <dbReference type="Pfam" id="PF08028"/>
    </source>
</evidence>
<comment type="similarity">
    <text evidence="2">Belongs to the HpaH/HsaA monooxygenase family.</text>
</comment>
<feature type="domain" description="Acyl-CoA dehydrogenase C-terminal" evidence="4">
    <location>
        <begin position="238"/>
        <end position="368"/>
    </location>
</feature>